<proteinExistence type="predicted"/>
<reference evidence="1 2" key="1">
    <citation type="journal article" date="2022" name="Hortic Res">
        <title>A haplotype resolved chromosomal level avocado genome allows analysis of novel avocado genes.</title>
        <authorList>
            <person name="Nath O."/>
            <person name="Fletcher S.J."/>
            <person name="Hayward A."/>
            <person name="Shaw L.M."/>
            <person name="Masouleh A.K."/>
            <person name="Furtado A."/>
            <person name="Henry R.J."/>
            <person name="Mitter N."/>
        </authorList>
    </citation>
    <scope>NUCLEOTIDE SEQUENCE [LARGE SCALE GENOMIC DNA]</scope>
    <source>
        <strain evidence="2">cv. Hass</strain>
    </source>
</reference>
<evidence type="ECO:0000313" key="1">
    <source>
        <dbReference type="EMBL" id="KAJ8641361.1"/>
    </source>
</evidence>
<keyword evidence="2" id="KW-1185">Reference proteome</keyword>
<organism evidence="1 2">
    <name type="scientific">Persea americana</name>
    <name type="common">Avocado</name>
    <dbReference type="NCBI Taxonomy" id="3435"/>
    <lineage>
        <taxon>Eukaryota</taxon>
        <taxon>Viridiplantae</taxon>
        <taxon>Streptophyta</taxon>
        <taxon>Embryophyta</taxon>
        <taxon>Tracheophyta</taxon>
        <taxon>Spermatophyta</taxon>
        <taxon>Magnoliopsida</taxon>
        <taxon>Magnoliidae</taxon>
        <taxon>Laurales</taxon>
        <taxon>Lauraceae</taxon>
        <taxon>Persea</taxon>
    </lineage>
</organism>
<dbReference type="Proteomes" id="UP001234297">
    <property type="component" value="Chromosome 5"/>
</dbReference>
<gene>
    <name evidence="1" type="ORF">MRB53_018055</name>
</gene>
<accession>A0ACC2M7P1</accession>
<protein>
    <submittedName>
        <fullName evidence="1">Uncharacterized protein</fullName>
    </submittedName>
</protein>
<dbReference type="EMBL" id="CM056813">
    <property type="protein sequence ID" value="KAJ8641361.1"/>
    <property type="molecule type" value="Genomic_DNA"/>
</dbReference>
<comment type="caution">
    <text evidence="1">The sequence shown here is derived from an EMBL/GenBank/DDBJ whole genome shotgun (WGS) entry which is preliminary data.</text>
</comment>
<name>A0ACC2M7P1_PERAE</name>
<sequence length="110" mass="12925">MTKRRHESDGDTLQEIFEETAKERREQRAEIRGIFEKIRDFSLEILGFMKRKDRSFFFASGGSARSFEDFCEFSPELALESLKEVRWMLYKDQLSVLPSAQNMVACALFL</sequence>
<evidence type="ECO:0000313" key="2">
    <source>
        <dbReference type="Proteomes" id="UP001234297"/>
    </source>
</evidence>